<evidence type="ECO:0000313" key="3">
    <source>
        <dbReference type="Proteomes" id="UP000198900"/>
    </source>
</evidence>
<dbReference type="EMBL" id="FNDI01000008">
    <property type="protein sequence ID" value="SDH78265.1"/>
    <property type="molecule type" value="Genomic_DNA"/>
</dbReference>
<feature type="region of interest" description="Disordered" evidence="1">
    <location>
        <begin position="754"/>
        <end position="777"/>
    </location>
</feature>
<dbReference type="Gene3D" id="3.40.1090.10">
    <property type="entry name" value="Cytosolic phospholipase A2 catalytic domain"/>
    <property type="match status" value="1"/>
</dbReference>
<dbReference type="SUPFAM" id="SSF52151">
    <property type="entry name" value="FabD/lysophospholipase-like"/>
    <property type="match status" value="1"/>
</dbReference>
<accession>A0A7Z7B7L9</accession>
<gene>
    <name evidence="2" type="ORF">SAMN04487926_10814</name>
</gene>
<dbReference type="AlphaFoldDB" id="A0A7Z7B7L9"/>
<keyword evidence="3" id="KW-1185">Reference proteome</keyword>
<reference evidence="2" key="1">
    <citation type="submission" date="2016-10" db="EMBL/GenBank/DDBJ databases">
        <authorList>
            <person name="Varghese N."/>
            <person name="Submissions S."/>
        </authorList>
    </citation>
    <scope>NUCLEOTIDE SEQUENCE [LARGE SCALE GENOMIC DNA]</scope>
    <source>
        <strain evidence="2">YR281</strain>
    </source>
</reference>
<evidence type="ECO:0000256" key="1">
    <source>
        <dbReference type="SAM" id="MobiDB-lite"/>
    </source>
</evidence>
<dbReference type="InterPro" id="IPR016035">
    <property type="entry name" value="Acyl_Trfase/lysoPLipase"/>
</dbReference>
<dbReference type="RefSeq" id="WP_143036521.1">
    <property type="nucleotide sequence ID" value="NZ_FNDI01000008.1"/>
</dbReference>
<comment type="caution">
    <text evidence="2">The sequence shown here is derived from an EMBL/GenBank/DDBJ whole genome shotgun (WGS) entry which is preliminary data.</text>
</comment>
<evidence type="ECO:0008006" key="4">
    <source>
        <dbReference type="Google" id="ProtNLM"/>
    </source>
</evidence>
<dbReference type="PROSITE" id="PS51257">
    <property type="entry name" value="PROKAR_LIPOPROTEIN"/>
    <property type="match status" value="1"/>
</dbReference>
<dbReference type="Proteomes" id="UP000198900">
    <property type="component" value="Unassembled WGS sequence"/>
</dbReference>
<sequence length="777" mass="85965">MRYTIVSILAAIPLLFGCAVGGVSPSGSASLPLQRCDGANTVNCIINYDSGRVEEVRPTTDVYPQLGLAMSGGGSKAAPFAMGVLKRFVDGPSGEQWIYKTDYLSSVSGSGYAVFYMYYKAYELAQHEYRYDPAFPGLQRFFVDARRMNSNKDWPYFVDLHSLDLKGANDVQSVAESQDGCTRLSVQNYAQPNGHPPPPGVIDRHYANYQGWVECYQDILMSKHSAISTSQRDRGELGGTFASMVTESIVSVPLHYFANLLFDWRKPFSPSQYDYLFGIERTYAYMPEAGTQLPVGPHDQRFQRMAKELTFADLSVIYTGDEAVTKATVGGYLPKWVLQATGASGNIGLDLSRAPYDLATDVFEITFDEFGSGRYGYVRGSPELVGLTVPLAVLASAAFADTAQRSLKYSRAAVNALLQGLNVRWGFDIPNYNESNASRVKHSFLIWPFYFLDDDVTSPTGPTIHLSDGGQSGDNLGMISLLRRSVQNIVVVAGENDWHRDPKSDGFVSLSSLCSVNYYLVQHGYTMIFEADPRDPGTGPTTPFDLSKRCQWDANHRSISIPNALASSANPTKDTTNITPFNWRRRVWVADVVKLAPGVTESLTLNHVGPAVEYTPKGLDTVKVYYLMSALDQKAWIKVAREWYQAAPEGVSRPVRVCRGAVKGESDGLTYSCGLVEYIHNTMISSVPEGEDRMSPEERIAAEDGGKWVFPQNSTAFTTYSNSIYLFRAYRDLGWLYANELPDVSDRMATLLKREPNQRPPGLDGIYSPQAMESSAR</sequence>
<protein>
    <recommendedName>
        <fullName evidence="4">PNPLA domain-containing protein</fullName>
    </recommendedName>
</protein>
<organism evidence="2 3">
    <name type="scientific">Paraburkholderia steynii</name>
    <dbReference type="NCBI Taxonomy" id="1245441"/>
    <lineage>
        <taxon>Bacteria</taxon>
        <taxon>Pseudomonadati</taxon>
        <taxon>Pseudomonadota</taxon>
        <taxon>Betaproteobacteria</taxon>
        <taxon>Burkholderiales</taxon>
        <taxon>Burkholderiaceae</taxon>
        <taxon>Paraburkholderia</taxon>
    </lineage>
</organism>
<name>A0A7Z7B7L9_9BURK</name>
<proteinExistence type="predicted"/>
<evidence type="ECO:0000313" key="2">
    <source>
        <dbReference type="EMBL" id="SDH78265.1"/>
    </source>
</evidence>